<dbReference type="GO" id="GO:0045893">
    <property type="term" value="P:positive regulation of DNA-templated transcription"/>
    <property type="evidence" value="ECO:0007669"/>
    <property type="project" value="UniProtKB-ARBA"/>
</dbReference>
<dbReference type="Proteomes" id="UP000499080">
    <property type="component" value="Unassembled WGS sequence"/>
</dbReference>
<accession>A0A4Y2ANW4</accession>
<dbReference type="Gene3D" id="3.30.160.60">
    <property type="entry name" value="Classic Zinc Finger"/>
    <property type="match status" value="4"/>
</dbReference>
<organism evidence="7 8">
    <name type="scientific">Araneus ventricosus</name>
    <name type="common">Orbweaver spider</name>
    <name type="synonym">Epeira ventricosa</name>
    <dbReference type="NCBI Taxonomy" id="182803"/>
    <lineage>
        <taxon>Eukaryota</taxon>
        <taxon>Metazoa</taxon>
        <taxon>Ecdysozoa</taxon>
        <taxon>Arthropoda</taxon>
        <taxon>Chelicerata</taxon>
        <taxon>Arachnida</taxon>
        <taxon>Araneae</taxon>
        <taxon>Araneomorphae</taxon>
        <taxon>Entelegynae</taxon>
        <taxon>Araneoidea</taxon>
        <taxon>Araneidae</taxon>
        <taxon>Araneus</taxon>
    </lineage>
</organism>
<dbReference type="GO" id="GO:0005694">
    <property type="term" value="C:chromosome"/>
    <property type="evidence" value="ECO:0007669"/>
    <property type="project" value="UniProtKB-ARBA"/>
</dbReference>
<dbReference type="FunFam" id="3.30.160.60:FF:002343">
    <property type="entry name" value="Zinc finger protein 33A"/>
    <property type="match status" value="1"/>
</dbReference>
<dbReference type="InterPro" id="IPR036236">
    <property type="entry name" value="Znf_C2H2_sf"/>
</dbReference>
<dbReference type="SMART" id="SM00355">
    <property type="entry name" value="ZnF_C2H2"/>
    <property type="match status" value="4"/>
</dbReference>
<evidence type="ECO:0000259" key="6">
    <source>
        <dbReference type="PROSITE" id="PS50157"/>
    </source>
</evidence>
<dbReference type="PANTHER" id="PTHR23235">
    <property type="entry name" value="KRUEPPEL-LIKE TRANSCRIPTION FACTOR"/>
    <property type="match status" value="1"/>
</dbReference>
<dbReference type="GO" id="GO:0000981">
    <property type="term" value="F:DNA-binding transcription factor activity, RNA polymerase II-specific"/>
    <property type="evidence" value="ECO:0007669"/>
    <property type="project" value="TreeGrafter"/>
</dbReference>
<dbReference type="EMBL" id="BGPR01232726">
    <property type="protein sequence ID" value="GBL81493.1"/>
    <property type="molecule type" value="Genomic_DNA"/>
</dbReference>
<sequence length="305" mass="34873">TGSLLNVPSHIVHSKENRTANFRNTYESSEPIYRSQGDIRGASRRKSRPKKIYKQNEGIENDSNSFHVESSAKCGMSRDESDWNVFKNGKSHFSGNPESNAKQANANSQNISEASSLLHSVAFPQRSEERSEILNGDLQDLTDVPISPEMTAQVRNTSRLSTANVKELLNSIGDTNAIAGPSSISMYLRRDLEKRKFSCDLCDKEFHFKSEFDNHYRTHTGEKPFVCDVCKKEFTRKTVLVRHYRTHTDEKPFVCDLCKKGFNRKGNLDSHYRTHTGEKSFVCDLCKKGFNRKGNLDRHYKTHIR</sequence>
<dbReference type="PANTHER" id="PTHR23235:SF120">
    <property type="entry name" value="KRUPPEL-LIKE FACTOR 15"/>
    <property type="match status" value="1"/>
</dbReference>
<protein>
    <submittedName>
        <fullName evidence="7">Zinc finger and SCAN domain-containing protein 5B</fullName>
    </submittedName>
</protein>
<evidence type="ECO:0000256" key="4">
    <source>
        <dbReference type="ARBA" id="ARBA00022833"/>
    </source>
</evidence>
<dbReference type="FunFam" id="3.30.160.60:FF:001732">
    <property type="entry name" value="Zgc:162936"/>
    <property type="match status" value="1"/>
</dbReference>
<comment type="caution">
    <text evidence="7">The sequence shown here is derived from an EMBL/GenBank/DDBJ whole genome shotgun (WGS) entry which is preliminary data.</text>
</comment>
<dbReference type="PROSITE" id="PS50157">
    <property type="entry name" value="ZINC_FINGER_C2H2_2"/>
    <property type="match status" value="4"/>
</dbReference>
<evidence type="ECO:0000313" key="8">
    <source>
        <dbReference type="Proteomes" id="UP000499080"/>
    </source>
</evidence>
<dbReference type="AlphaFoldDB" id="A0A4Y2ANW4"/>
<feature type="domain" description="C2H2-type" evidence="6">
    <location>
        <begin position="281"/>
        <end position="305"/>
    </location>
</feature>
<keyword evidence="2" id="KW-0677">Repeat</keyword>
<evidence type="ECO:0000256" key="5">
    <source>
        <dbReference type="PROSITE-ProRule" id="PRU00042"/>
    </source>
</evidence>
<keyword evidence="4" id="KW-0862">Zinc</keyword>
<dbReference type="Pfam" id="PF12874">
    <property type="entry name" value="zf-met"/>
    <property type="match status" value="1"/>
</dbReference>
<evidence type="ECO:0000256" key="1">
    <source>
        <dbReference type="ARBA" id="ARBA00022723"/>
    </source>
</evidence>
<evidence type="ECO:0000256" key="2">
    <source>
        <dbReference type="ARBA" id="ARBA00022737"/>
    </source>
</evidence>
<feature type="domain" description="C2H2-type" evidence="6">
    <location>
        <begin position="225"/>
        <end position="252"/>
    </location>
</feature>
<feature type="domain" description="C2H2-type" evidence="6">
    <location>
        <begin position="197"/>
        <end position="224"/>
    </location>
</feature>
<feature type="non-terminal residue" evidence="7">
    <location>
        <position position="1"/>
    </location>
</feature>
<dbReference type="GO" id="GO:0000978">
    <property type="term" value="F:RNA polymerase II cis-regulatory region sequence-specific DNA binding"/>
    <property type="evidence" value="ECO:0007669"/>
    <property type="project" value="TreeGrafter"/>
</dbReference>
<dbReference type="Pfam" id="PF00096">
    <property type="entry name" value="zf-C2H2"/>
    <property type="match status" value="3"/>
</dbReference>
<dbReference type="SUPFAM" id="SSF57667">
    <property type="entry name" value="beta-beta-alpha zinc fingers"/>
    <property type="match status" value="2"/>
</dbReference>
<feature type="domain" description="C2H2-type" evidence="6">
    <location>
        <begin position="253"/>
        <end position="280"/>
    </location>
</feature>
<name>A0A4Y2ANW4_ARAVE</name>
<reference evidence="7 8" key="1">
    <citation type="journal article" date="2019" name="Sci. Rep.">
        <title>Orb-weaving spider Araneus ventricosus genome elucidates the spidroin gene catalogue.</title>
        <authorList>
            <person name="Kono N."/>
            <person name="Nakamura H."/>
            <person name="Ohtoshi R."/>
            <person name="Moran D.A.P."/>
            <person name="Shinohara A."/>
            <person name="Yoshida Y."/>
            <person name="Fujiwara M."/>
            <person name="Mori M."/>
            <person name="Tomita M."/>
            <person name="Arakawa K."/>
        </authorList>
    </citation>
    <scope>NUCLEOTIDE SEQUENCE [LARGE SCALE GENOMIC DNA]</scope>
</reference>
<keyword evidence="3 5" id="KW-0863">Zinc-finger</keyword>
<evidence type="ECO:0000313" key="7">
    <source>
        <dbReference type="EMBL" id="GBL81493.1"/>
    </source>
</evidence>
<keyword evidence="1" id="KW-0479">Metal-binding</keyword>
<dbReference type="FunFam" id="3.30.160.60:FF:000290">
    <property type="entry name" value="Zinc finger protein 697 isoform X1"/>
    <property type="match status" value="1"/>
</dbReference>
<dbReference type="OrthoDB" id="9411774at2759"/>
<proteinExistence type="predicted"/>
<evidence type="ECO:0000256" key="3">
    <source>
        <dbReference type="ARBA" id="ARBA00022771"/>
    </source>
</evidence>
<dbReference type="InterPro" id="IPR013087">
    <property type="entry name" value="Znf_C2H2_type"/>
</dbReference>
<dbReference type="PROSITE" id="PS00028">
    <property type="entry name" value="ZINC_FINGER_C2H2_1"/>
    <property type="match status" value="4"/>
</dbReference>
<gene>
    <name evidence="7" type="primary">ZSCAN5B_1</name>
    <name evidence="7" type="ORF">AVEN_188082_1</name>
</gene>
<keyword evidence="8" id="KW-1185">Reference proteome</keyword>
<dbReference type="GO" id="GO:0008270">
    <property type="term" value="F:zinc ion binding"/>
    <property type="evidence" value="ECO:0007669"/>
    <property type="project" value="UniProtKB-KW"/>
</dbReference>